<feature type="region of interest" description="Disordered" evidence="13">
    <location>
        <begin position="576"/>
        <end position="600"/>
    </location>
</feature>
<dbReference type="PROSITE" id="PS00028">
    <property type="entry name" value="ZINC_FINGER_C2H2_1"/>
    <property type="match status" value="3"/>
</dbReference>
<dbReference type="GO" id="GO:0000978">
    <property type="term" value="F:RNA polymerase II cis-regulatory region sequence-specific DNA binding"/>
    <property type="evidence" value="ECO:0007669"/>
    <property type="project" value="TreeGrafter"/>
</dbReference>
<protein>
    <submittedName>
        <fullName evidence="15">Transcription factor Sp4</fullName>
    </submittedName>
</protein>
<accession>A0AAU9F8A7</accession>
<evidence type="ECO:0000256" key="1">
    <source>
        <dbReference type="ARBA" id="ARBA00004123"/>
    </source>
</evidence>
<dbReference type="Pfam" id="PF00096">
    <property type="entry name" value="zf-C2H2"/>
    <property type="match status" value="2"/>
</dbReference>
<feature type="compositionally biased region" description="Low complexity" evidence="13">
    <location>
        <begin position="190"/>
        <end position="201"/>
    </location>
</feature>
<evidence type="ECO:0000256" key="9">
    <source>
        <dbReference type="ARBA" id="ARBA00023242"/>
    </source>
</evidence>
<evidence type="ECO:0000256" key="5">
    <source>
        <dbReference type="ARBA" id="ARBA00022833"/>
    </source>
</evidence>
<feature type="compositionally biased region" description="Low complexity" evidence="13">
    <location>
        <begin position="538"/>
        <end position="548"/>
    </location>
</feature>
<dbReference type="EMBL" id="AP029263">
    <property type="protein sequence ID" value="BFF91147.1"/>
    <property type="molecule type" value="Genomic_DNA"/>
</dbReference>
<dbReference type="PANTHER" id="PTHR23235">
    <property type="entry name" value="KRUEPPEL-LIKE TRANSCRIPTION FACTOR"/>
    <property type="match status" value="1"/>
</dbReference>
<dbReference type="Gene3D" id="3.30.160.60">
    <property type="entry name" value="Classic Zinc Finger"/>
    <property type="match status" value="3"/>
</dbReference>
<evidence type="ECO:0000259" key="14">
    <source>
        <dbReference type="PROSITE" id="PS50157"/>
    </source>
</evidence>
<dbReference type="PANTHER" id="PTHR23235:SF170">
    <property type="entry name" value="FI01014P-RELATED"/>
    <property type="match status" value="1"/>
</dbReference>
<dbReference type="InterPro" id="IPR036236">
    <property type="entry name" value="Znf_C2H2_sf"/>
</dbReference>
<proteinExistence type="inferred from homology"/>
<feature type="compositionally biased region" description="Low complexity" evidence="13">
    <location>
        <begin position="1"/>
        <end position="21"/>
    </location>
</feature>
<dbReference type="PROSITE" id="PS50157">
    <property type="entry name" value="ZINC_FINGER_C2H2_2"/>
    <property type="match status" value="3"/>
</dbReference>
<comment type="subcellular location">
    <subcellularLocation>
        <location evidence="1">Nucleus</location>
    </subcellularLocation>
</comment>
<evidence type="ECO:0000256" key="8">
    <source>
        <dbReference type="ARBA" id="ARBA00023163"/>
    </source>
</evidence>
<evidence type="ECO:0000256" key="10">
    <source>
        <dbReference type="ARBA" id="ARBA00038409"/>
    </source>
</evidence>
<feature type="compositionally biased region" description="Acidic residues" evidence="13">
    <location>
        <begin position="945"/>
        <end position="999"/>
    </location>
</feature>
<evidence type="ECO:0000256" key="7">
    <source>
        <dbReference type="ARBA" id="ARBA00023125"/>
    </source>
</evidence>
<feature type="domain" description="C2H2-type" evidence="14">
    <location>
        <begin position="779"/>
        <end position="808"/>
    </location>
</feature>
<feature type="region of interest" description="Disordered" evidence="13">
    <location>
        <begin position="538"/>
        <end position="560"/>
    </location>
</feature>
<keyword evidence="8" id="KW-0804">Transcription</keyword>
<feature type="compositionally biased region" description="Low complexity" evidence="13">
    <location>
        <begin position="612"/>
        <end position="621"/>
    </location>
</feature>
<feature type="coiled-coil region" evidence="12">
    <location>
        <begin position="395"/>
        <end position="434"/>
    </location>
</feature>
<dbReference type="FunFam" id="3.30.160.60:FF:000014">
    <property type="entry name" value="Transcription factor Sp3"/>
    <property type="match status" value="1"/>
</dbReference>
<keyword evidence="4 11" id="KW-0863">Zinc-finger</keyword>
<feature type="compositionally biased region" description="Low complexity" evidence="13">
    <location>
        <begin position="589"/>
        <end position="600"/>
    </location>
</feature>
<evidence type="ECO:0000313" key="16">
    <source>
        <dbReference type="Proteomes" id="UP001500889"/>
    </source>
</evidence>
<feature type="compositionally biased region" description="Polar residues" evidence="13">
    <location>
        <begin position="1004"/>
        <end position="1015"/>
    </location>
</feature>
<keyword evidence="7" id="KW-0238">DNA-binding</keyword>
<dbReference type="GO" id="GO:0000981">
    <property type="term" value="F:DNA-binding transcription factor activity, RNA polymerase II-specific"/>
    <property type="evidence" value="ECO:0007669"/>
    <property type="project" value="TreeGrafter"/>
</dbReference>
<name>A0AAU9F8A7_DROMD</name>
<evidence type="ECO:0000256" key="6">
    <source>
        <dbReference type="ARBA" id="ARBA00023015"/>
    </source>
</evidence>
<feature type="region of interest" description="Disordered" evidence="13">
    <location>
        <begin position="612"/>
        <end position="632"/>
    </location>
</feature>
<feature type="domain" description="C2H2-type" evidence="14">
    <location>
        <begin position="839"/>
        <end position="866"/>
    </location>
</feature>
<dbReference type="InterPro" id="IPR013087">
    <property type="entry name" value="Znf_C2H2_type"/>
</dbReference>
<keyword evidence="5" id="KW-0862">Zinc</keyword>
<dbReference type="GO" id="GO:0008270">
    <property type="term" value="F:zinc ion binding"/>
    <property type="evidence" value="ECO:0007669"/>
    <property type="project" value="UniProtKB-KW"/>
</dbReference>
<dbReference type="FunFam" id="3.30.160.60:FF:001110">
    <property type="entry name" value="Krueppel factor 13"/>
    <property type="match status" value="1"/>
</dbReference>
<comment type="similarity">
    <text evidence="10">Belongs to the Sp1 C2H2-type zinc-finger protein family.</text>
</comment>
<keyword evidence="16" id="KW-1185">Reference proteome</keyword>
<feature type="region of interest" description="Disordered" evidence="13">
    <location>
        <begin position="646"/>
        <end position="669"/>
    </location>
</feature>
<evidence type="ECO:0000256" key="12">
    <source>
        <dbReference type="SAM" id="Coils"/>
    </source>
</evidence>
<dbReference type="SUPFAM" id="SSF57667">
    <property type="entry name" value="beta-beta-alpha zinc fingers"/>
    <property type="match status" value="2"/>
</dbReference>
<evidence type="ECO:0000256" key="11">
    <source>
        <dbReference type="PROSITE-ProRule" id="PRU00042"/>
    </source>
</evidence>
<sequence>MLQYKNATAANSAPAATPAASVSGKVPQGNANTNAAAAAAAAAPAMQQIINIHQMPAQFGGGTVSGGQPQGLPQNMFQIVQPMHAMQTVNIDGQEAIFIPNLNAQLATAQAVNINGQQAFITPNGQILRAPQSHAGQAGGQAIQLQQATPAQIINGLGQEQTQLFTIPGTSIQIPVTNLIQQQQHQGAVHVQQQQQTQQGATAGGQAGGTQGGAGGAGTGNGGLQATQLPSTITIPGTNIQIPTSVAAANGLLGNLTNLLGGGGGTSTLKLENGQLQLRPQLVQFPQPVQQQTVAVQIPVQTAGGQTIYQTVHVPVQAASNLMQAQSMAMPAAAAASQMHQMMPQFAQIAQIVTPNGQIQQVQLAPMPYSQLPANANIIHIQNPHQQQQQQVQVQQQLQQQQVQQQQQQQQLQQQQVQQQHQQLLQAIQEASASGQIPANQPITITNAQGQQLTVIPAQLRQNPQPTATPAPQAATAMHLPAGLQALPIQNIPGLGQVQIIQANQLPANLPANFQQVLHQLPQMTQVQAQVQAQAQTTNATSSASTSSITVMPKQEPQSPTQMITNIKQEPPDTFVAAASTANPPPTSQPQQQTQTQPQTQQIKFIVPQAPPATQTEAATQNTHSNTNPLSNVTIPASIQITALPQTQPQPQTQASNAATSLPPPRTPPVSIATIARSGSGPIKATTLVNTSSAQITIAPTSGQHVVRTTTASSGNRSNNTSSVGSVTTTPAAQTSVSMDTSGAGPGAAADVKPRLKRVACTCPNCTDGEKHSDKKRQHICHIPGCQKVYGKTSHLRAHLRWHTGERPFVCSWVFCGKRFTRSDELQRHRRTHTGEKRFQCRECGKKFMRSDHLSKHIKTHYKSRSGVELMELSIKQEPKNSSVKSINTMSGIVTIEIPGGGGQVMGGGASSVAATVAGSTVTSAPGGATIVQLPAPVVGMGSYADDEDEEEMTEEDDEEDDDEELELDEDDVDDEEDEEEEEQDPEADADQESGEDEEKVMTISASEMGETSSN</sequence>
<feature type="compositionally biased region" description="Low complexity" evidence="13">
    <location>
        <begin position="709"/>
        <end position="730"/>
    </location>
</feature>
<feature type="region of interest" description="Disordered" evidence="13">
    <location>
        <begin position="190"/>
        <end position="225"/>
    </location>
</feature>
<feature type="region of interest" description="Disordered" evidence="13">
    <location>
        <begin position="938"/>
        <end position="1015"/>
    </location>
</feature>
<keyword evidence="12" id="KW-0175">Coiled coil</keyword>
<dbReference type="AlphaFoldDB" id="A0AAU9F8A7"/>
<evidence type="ECO:0000256" key="13">
    <source>
        <dbReference type="SAM" id="MobiDB-lite"/>
    </source>
</evidence>
<feature type="region of interest" description="Disordered" evidence="13">
    <location>
        <begin position="1"/>
        <end position="24"/>
    </location>
</feature>
<feature type="compositionally biased region" description="Polar residues" evidence="13">
    <location>
        <begin position="622"/>
        <end position="632"/>
    </location>
</feature>
<dbReference type="SMART" id="SM00355">
    <property type="entry name" value="ZnF_C2H2"/>
    <property type="match status" value="3"/>
</dbReference>
<evidence type="ECO:0000256" key="3">
    <source>
        <dbReference type="ARBA" id="ARBA00022737"/>
    </source>
</evidence>
<evidence type="ECO:0000256" key="4">
    <source>
        <dbReference type="ARBA" id="ARBA00022771"/>
    </source>
</evidence>
<gene>
    <name evidence="15" type="ORF">DMAD_09495</name>
</gene>
<feature type="region of interest" description="Disordered" evidence="13">
    <location>
        <begin position="709"/>
        <end position="751"/>
    </location>
</feature>
<feature type="compositionally biased region" description="Low complexity" evidence="13">
    <location>
        <begin position="646"/>
        <end position="660"/>
    </location>
</feature>
<keyword evidence="2" id="KW-0479">Metal-binding</keyword>
<keyword evidence="9" id="KW-0539">Nucleus</keyword>
<feature type="compositionally biased region" description="Gly residues" evidence="13">
    <location>
        <begin position="202"/>
        <end position="223"/>
    </location>
</feature>
<evidence type="ECO:0000256" key="2">
    <source>
        <dbReference type="ARBA" id="ARBA00022723"/>
    </source>
</evidence>
<reference evidence="15 16" key="1">
    <citation type="submission" date="2024-02" db="EMBL/GenBank/DDBJ databases">
        <title>A chromosome-level genome assembly of Drosophila madeirensis, a fruit fly species endemic to Madeira island.</title>
        <authorList>
            <person name="Tomihara K."/>
            <person name="Llopart A."/>
            <person name="Yamamoto D."/>
        </authorList>
    </citation>
    <scope>NUCLEOTIDE SEQUENCE [LARGE SCALE GENOMIC DNA]</scope>
    <source>
        <strain evidence="15 16">RF1</strain>
    </source>
</reference>
<organism evidence="15 16">
    <name type="scientific">Drosophila madeirensis</name>
    <name type="common">Fruit fly</name>
    <dbReference type="NCBI Taxonomy" id="30013"/>
    <lineage>
        <taxon>Eukaryota</taxon>
        <taxon>Metazoa</taxon>
        <taxon>Ecdysozoa</taxon>
        <taxon>Arthropoda</taxon>
        <taxon>Hexapoda</taxon>
        <taxon>Insecta</taxon>
        <taxon>Pterygota</taxon>
        <taxon>Neoptera</taxon>
        <taxon>Endopterygota</taxon>
        <taxon>Diptera</taxon>
        <taxon>Brachycera</taxon>
        <taxon>Muscomorpha</taxon>
        <taxon>Ephydroidea</taxon>
        <taxon>Drosophilidae</taxon>
        <taxon>Drosophila</taxon>
        <taxon>Sophophora</taxon>
    </lineage>
</organism>
<evidence type="ECO:0000313" key="15">
    <source>
        <dbReference type="EMBL" id="BFF91147.1"/>
    </source>
</evidence>
<feature type="domain" description="C2H2-type" evidence="14">
    <location>
        <begin position="809"/>
        <end position="838"/>
    </location>
</feature>
<feature type="compositionally biased region" description="Polar residues" evidence="13">
    <location>
        <begin position="731"/>
        <end position="741"/>
    </location>
</feature>
<keyword evidence="3" id="KW-0677">Repeat</keyword>
<keyword evidence="6" id="KW-0805">Transcription regulation</keyword>
<dbReference type="Proteomes" id="UP001500889">
    <property type="component" value="Chromosome O"/>
</dbReference>
<dbReference type="GO" id="GO:0005634">
    <property type="term" value="C:nucleus"/>
    <property type="evidence" value="ECO:0007669"/>
    <property type="project" value="UniProtKB-SubCell"/>
</dbReference>